<dbReference type="Proteomes" id="UP001341840">
    <property type="component" value="Unassembled WGS sequence"/>
</dbReference>
<dbReference type="InterPro" id="IPR002156">
    <property type="entry name" value="RNaseH_domain"/>
</dbReference>
<evidence type="ECO:0000259" key="1">
    <source>
        <dbReference type="Pfam" id="PF13456"/>
    </source>
</evidence>
<comment type="caution">
    <text evidence="2">The sequence shown here is derived from an EMBL/GenBank/DDBJ whole genome shotgun (WGS) entry which is preliminary data.</text>
</comment>
<evidence type="ECO:0000313" key="3">
    <source>
        <dbReference type="Proteomes" id="UP001341840"/>
    </source>
</evidence>
<sequence length="136" mass="15384">MGSIIVESDNLLLVQALKSKSSIAEASPILQDIQLMIEDFHRCGFTWTPREGNELADLVAKLAASNELQPNWATNPPMQKAAREVKVWKNWLRKFLFLLSTARLFGRTLKRFRLAPTSQIHAVWAESGAVGFWFEA</sequence>
<protein>
    <recommendedName>
        <fullName evidence="1">RNase H type-1 domain-containing protein</fullName>
    </recommendedName>
</protein>
<name>A0ABU6QRU1_9FABA</name>
<evidence type="ECO:0000313" key="2">
    <source>
        <dbReference type="EMBL" id="MED6114563.1"/>
    </source>
</evidence>
<dbReference type="InterPro" id="IPR012337">
    <property type="entry name" value="RNaseH-like_sf"/>
</dbReference>
<dbReference type="InterPro" id="IPR036397">
    <property type="entry name" value="RNaseH_sf"/>
</dbReference>
<proteinExistence type="predicted"/>
<feature type="domain" description="RNase H type-1" evidence="1">
    <location>
        <begin position="3"/>
        <end position="63"/>
    </location>
</feature>
<dbReference type="Pfam" id="PF13456">
    <property type="entry name" value="RVT_3"/>
    <property type="match status" value="1"/>
</dbReference>
<accession>A0ABU6QRU1</accession>
<dbReference type="SUPFAM" id="SSF53098">
    <property type="entry name" value="Ribonuclease H-like"/>
    <property type="match status" value="1"/>
</dbReference>
<dbReference type="InterPro" id="IPR052929">
    <property type="entry name" value="RNase_H-like_EbsB-rel"/>
</dbReference>
<organism evidence="2 3">
    <name type="scientific">Stylosanthes scabra</name>
    <dbReference type="NCBI Taxonomy" id="79078"/>
    <lineage>
        <taxon>Eukaryota</taxon>
        <taxon>Viridiplantae</taxon>
        <taxon>Streptophyta</taxon>
        <taxon>Embryophyta</taxon>
        <taxon>Tracheophyta</taxon>
        <taxon>Spermatophyta</taxon>
        <taxon>Magnoliopsida</taxon>
        <taxon>eudicotyledons</taxon>
        <taxon>Gunneridae</taxon>
        <taxon>Pentapetalae</taxon>
        <taxon>rosids</taxon>
        <taxon>fabids</taxon>
        <taxon>Fabales</taxon>
        <taxon>Fabaceae</taxon>
        <taxon>Papilionoideae</taxon>
        <taxon>50 kb inversion clade</taxon>
        <taxon>dalbergioids sensu lato</taxon>
        <taxon>Dalbergieae</taxon>
        <taxon>Pterocarpus clade</taxon>
        <taxon>Stylosanthes</taxon>
    </lineage>
</organism>
<dbReference type="EMBL" id="JASCZI010001222">
    <property type="protein sequence ID" value="MED6114563.1"/>
    <property type="molecule type" value="Genomic_DNA"/>
</dbReference>
<dbReference type="Gene3D" id="3.30.420.10">
    <property type="entry name" value="Ribonuclease H-like superfamily/Ribonuclease H"/>
    <property type="match status" value="1"/>
</dbReference>
<reference evidence="2 3" key="1">
    <citation type="journal article" date="2023" name="Plants (Basel)">
        <title>Bridging the Gap: Combining Genomics and Transcriptomics Approaches to Understand Stylosanthes scabra, an Orphan Legume from the Brazilian Caatinga.</title>
        <authorList>
            <person name="Ferreira-Neto J.R.C."/>
            <person name="da Silva M.D."/>
            <person name="Binneck E."/>
            <person name="de Melo N.F."/>
            <person name="da Silva R.H."/>
            <person name="de Melo A.L.T.M."/>
            <person name="Pandolfi V."/>
            <person name="Bustamante F.O."/>
            <person name="Brasileiro-Vidal A.C."/>
            <person name="Benko-Iseppon A.M."/>
        </authorList>
    </citation>
    <scope>NUCLEOTIDE SEQUENCE [LARGE SCALE GENOMIC DNA]</scope>
    <source>
        <tissue evidence="2">Leaves</tissue>
    </source>
</reference>
<dbReference type="PANTHER" id="PTHR47074:SF11">
    <property type="entry name" value="REVERSE TRANSCRIPTASE-LIKE PROTEIN"/>
    <property type="match status" value="1"/>
</dbReference>
<gene>
    <name evidence="2" type="ORF">PIB30_081501</name>
</gene>
<dbReference type="CDD" id="cd06222">
    <property type="entry name" value="RNase_H_like"/>
    <property type="match status" value="1"/>
</dbReference>
<dbReference type="PANTHER" id="PTHR47074">
    <property type="entry name" value="BNAC02G40300D PROTEIN"/>
    <property type="match status" value="1"/>
</dbReference>
<dbReference type="InterPro" id="IPR044730">
    <property type="entry name" value="RNase_H-like_dom_plant"/>
</dbReference>
<keyword evidence="3" id="KW-1185">Reference proteome</keyword>